<evidence type="ECO:0000256" key="8">
    <source>
        <dbReference type="ARBA" id="ARBA00022803"/>
    </source>
</evidence>
<keyword evidence="6" id="KW-0597">Phosphoprotein</keyword>
<evidence type="ECO:0000256" key="9">
    <source>
        <dbReference type="ARBA" id="ARBA00023136"/>
    </source>
</evidence>
<feature type="repeat" description="TPR" evidence="10">
    <location>
        <begin position="98"/>
        <end position="131"/>
    </location>
</feature>
<proteinExistence type="inferred from homology"/>
<dbReference type="Pfam" id="PF13424">
    <property type="entry name" value="TPR_12"/>
    <property type="match status" value="3"/>
</dbReference>
<dbReference type="Gene3D" id="1.25.40.10">
    <property type="entry name" value="Tetratricopeptide repeat domain"/>
    <property type="match status" value="3"/>
</dbReference>
<dbReference type="Proteomes" id="UP000472266">
    <property type="component" value="Chromosome 18"/>
</dbReference>
<evidence type="ECO:0000313" key="12">
    <source>
        <dbReference type="Ensembl" id="ENSSHBP00005021425.1"/>
    </source>
</evidence>
<keyword evidence="8 10" id="KW-0802">TPR repeat</keyword>
<accession>A0A672V4N6</accession>
<dbReference type="Pfam" id="PF13374">
    <property type="entry name" value="TPR_10"/>
    <property type="match status" value="2"/>
</dbReference>
<reference evidence="12" key="2">
    <citation type="submission" date="2025-08" db="UniProtKB">
        <authorList>
            <consortium name="Ensembl"/>
        </authorList>
    </citation>
    <scope>IDENTIFICATION</scope>
</reference>
<dbReference type="InParanoid" id="A0A672V4N6"/>
<protein>
    <submittedName>
        <fullName evidence="12">G protein signaling modulator 1</fullName>
    </submittedName>
</protein>
<feature type="region of interest" description="Disordered" evidence="11">
    <location>
        <begin position="459"/>
        <end position="497"/>
    </location>
</feature>
<reference evidence="12" key="3">
    <citation type="submission" date="2025-09" db="UniProtKB">
        <authorList>
            <consortium name="Ensembl"/>
        </authorList>
    </citation>
    <scope>IDENTIFICATION</scope>
</reference>
<dbReference type="OMA" id="HANIANC"/>
<dbReference type="InterPro" id="IPR052386">
    <property type="entry name" value="GPSM"/>
</dbReference>
<dbReference type="GO" id="GO:0005938">
    <property type="term" value="C:cell cortex"/>
    <property type="evidence" value="ECO:0007669"/>
    <property type="project" value="TreeGrafter"/>
</dbReference>
<comment type="similarity">
    <text evidence="3">Belongs to the GPSM family.</text>
</comment>
<feature type="repeat" description="TPR" evidence="10">
    <location>
        <begin position="278"/>
        <end position="311"/>
    </location>
</feature>
<keyword evidence="4" id="KW-1003">Cell membrane</keyword>
<evidence type="ECO:0000256" key="7">
    <source>
        <dbReference type="ARBA" id="ARBA00022737"/>
    </source>
</evidence>
<dbReference type="PROSITE" id="PS50877">
    <property type="entry name" value="GOLOCO"/>
    <property type="match status" value="4"/>
</dbReference>
<dbReference type="SMART" id="SM00390">
    <property type="entry name" value="GoLoco"/>
    <property type="match status" value="4"/>
</dbReference>
<dbReference type="GO" id="GO:0005654">
    <property type="term" value="C:nucleoplasm"/>
    <property type="evidence" value="ECO:0007669"/>
    <property type="project" value="Ensembl"/>
</dbReference>
<dbReference type="PANTHER" id="PTHR45954:SF2">
    <property type="entry name" value="G-PROTEIN-SIGNALING MODULATOR 1"/>
    <property type="match status" value="1"/>
</dbReference>
<evidence type="ECO:0000256" key="11">
    <source>
        <dbReference type="SAM" id="MobiDB-lite"/>
    </source>
</evidence>
<evidence type="ECO:0000256" key="6">
    <source>
        <dbReference type="ARBA" id="ARBA00022553"/>
    </source>
</evidence>
<keyword evidence="7" id="KW-0677">Repeat</keyword>
<reference evidence="12 13" key="1">
    <citation type="submission" date="2019-11" db="EMBL/GenBank/DDBJ databases">
        <title>Strigops habroptila (kakapo) genome, bStrHab1, primary haplotype, v2.</title>
        <authorList>
            <person name="Jarvis E.D."/>
            <person name="Howard J."/>
            <person name="Rhie A."/>
            <person name="Phillippy A."/>
            <person name="Korlach J."/>
            <person name="Digby A."/>
            <person name="Iorns D."/>
            <person name="Eason D."/>
            <person name="Robertson B."/>
            <person name="Raemaekers T."/>
            <person name="Howe K."/>
            <person name="Lewin H."/>
            <person name="Damas J."/>
            <person name="Hastie A."/>
            <person name="Tracey A."/>
            <person name="Chow W."/>
            <person name="Fedrigo O."/>
        </authorList>
    </citation>
    <scope>NUCLEOTIDE SEQUENCE [LARGE SCALE GENOMIC DNA]</scope>
</reference>
<dbReference type="InterPro" id="IPR011990">
    <property type="entry name" value="TPR-like_helical_dom_sf"/>
</dbReference>
<comment type="subcellular location">
    <subcellularLocation>
        <location evidence="1">Cell membrane</location>
    </subcellularLocation>
    <subcellularLocation>
        <location evidence="2">Cytoplasm</location>
    </subcellularLocation>
</comment>
<dbReference type="InterPro" id="IPR003109">
    <property type="entry name" value="GoLoco_motif"/>
</dbReference>
<dbReference type="PANTHER" id="PTHR45954">
    <property type="entry name" value="LD33695P"/>
    <property type="match status" value="1"/>
</dbReference>
<dbReference type="GO" id="GO:0005092">
    <property type="term" value="F:GDP-dissociation inhibitor activity"/>
    <property type="evidence" value="ECO:0007669"/>
    <property type="project" value="TreeGrafter"/>
</dbReference>
<evidence type="ECO:0000256" key="10">
    <source>
        <dbReference type="PROSITE-ProRule" id="PRU00339"/>
    </source>
</evidence>
<evidence type="ECO:0000256" key="5">
    <source>
        <dbReference type="ARBA" id="ARBA00022490"/>
    </source>
</evidence>
<dbReference type="Pfam" id="PF02188">
    <property type="entry name" value="GoLoco"/>
    <property type="match status" value="4"/>
</dbReference>
<dbReference type="PROSITE" id="PS50005">
    <property type="entry name" value="TPR"/>
    <property type="match status" value="2"/>
</dbReference>
<evidence type="ECO:0000256" key="4">
    <source>
        <dbReference type="ARBA" id="ARBA00022475"/>
    </source>
</evidence>
<dbReference type="SUPFAM" id="SSF48452">
    <property type="entry name" value="TPR-like"/>
    <property type="match status" value="2"/>
</dbReference>
<evidence type="ECO:0000256" key="1">
    <source>
        <dbReference type="ARBA" id="ARBA00004236"/>
    </source>
</evidence>
<dbReference type="GO" id="GO:0005886">
    <property type="term" value="C:plasma membrane"/>
    <property type="evidence" value="ECO:0007669"/>
    <property type="project" value="UniProtKB-SubCell"/>
</dbReference>
<dbReference type="GO" id="GO:0001965">
    <property type="term" value="F:G-protein alpha-subunit binding"/>
    <property type="evidence" value="ECO:0007669"/>
    <property type="project" value="TreeGrafter"/>
</dbReference>
<dbReference type="InterPro" id="IPR019734">
    <property type="entry name" value="TPR_rpt"/>
</dbReference>
<dbReference type="AlphaFoldDB" id="A0A672V4N6"/>
<dbReference type="GO" id="GO:0005794">
    <property type="term" value="C:Golgi apparatus"/>
    <property type="evidence" value="ECO:0007669"/>
    <property type="project" value="Ensembl"/>
</dbReference>
<dbReference type="SMART" id="SM00028">
    <property type="entry name" value="TPR"/>
    <property type="match status" value="7"/>
</dbReference>
<gene>
    <name evidence="12" type="primary">GPSM1</name>
</gene>
<evidence type="ECO:0000256" key="2">
    <source>
        <dbReference type="ARBA" id="ARBA00004496"/>
    </source>
</evidence>
<keyword evidence="13" id="KW-1185">Reference proteome</keyword>
<evidence type="ECO:0000313" key="13">
    <source>
        <dbReference type="Proteomes" id="UP000472266"/>
    </source>
</evidence>
<organism evidence="12 13">
    <name type="scientific">Strigops habroptila</name>
    <name type="common">Kakapo</name>
    <dbReference type="NCBI Taxonomy" id="2489341"/>
    <lineage>
        <taxon>Eukaryota</taxon>
        <taxon>Metazoa</taxon>
        <taxon>Chordata</taxon>
        <taxon>Craniata</taxon>
        <taxon>Vertebrata</taxon>
        <taxon>Euteleostomi</taxon>
        <taxon>Archelosauria</taxon>
        <taxon>Archosauria</taxon>
        <taxon>Dinosauria</taxon>
        <taxon>Saurischia</taxon>
        <taxon>Theropoda</taxon>
        <taxon>Coelurosauria</taxon>
        <taxon>Aves</taxon>
        <taxon>Neognathae</taxon>
        <taxon>Neoaves</taxon>
        <taxon>Telluraves</taxon>
        <taxon>Australaves</taxon>
        <taxon>Psittaciformes</taxon>
        <taxon>Psittacidae</taxon>
        <taxon>Strigops</taxon>
    </lineage>
</organism>
<keyword evidence="9" id="KW-0472">Membrane</keyword>
<name>A0A672V4N6_STRHB</name>
<sequence>MPSASLKAQMLPVNLRERPVCKIVPSRPHSCCLLLPVGLELCVYVQKMRNLQKKRMEASCLELALEGERLCKAGDFKAGAAFFEAAVQVGTEDLKTLSAIYSQLGNAYFYLKEYSKALEYHKHDLTLARTIGDRIGEAKASGNLGNTLKILGQFDEAVVCCQRHLDISQEQGDKVGEARALYNIGNVYHAKGKHLSWNMAQDPGYLPQEVKETLQKASEYYERNLSLVKELGDRAAQGRAYGNLGNTQYLLGNFSEAIAFHKERLAIAKEFGDKAAERRAYSNLGNAHIFLGRFDISAEYYKKTLQLSRQLKDQAVEAQACYSLGNTYTLLQDYERAIEYHLKHLVIAQELGDRVGEGRACWSLGNAYVSLGSHEQALHFARKHLEISQEIGDRSGELTAQGNMAQLRTALGLGPGEEDPGTAHRYSAMTVSCFPKDQNGDSHHVGDLKISGKEFLSLPARSKKYREHHSSSERKPQGSSTSPLDASEVRVQVSQSKINRSPSEEECFFDLLSKFQSNRMDDQRCPLEECPSEAAEAAATPVPALGERISQSSLMASPQTEEFFDLIASSQSRRLDDQRANVGNLPGLRITQNNLGHLRVEGDSQEPGDEFFNMLIKCQSARIDDQRCAPPDSIPRGPTMPDEDFFSLIQRVQAKRMDEQRVDLALAQEAAEERQRSGSS</sequence>
<evidence type="ECO:0000256" key="3">
    <source>
        <dbReference type="ARBA" id="ARBA00006600"/>
    </source>
</evidence>
<dbReference type="GeneTree" id="ENSGT00940000154667"/>
<dbReference type="Ensembl" id="ENSSHBT00005025549.1">
    <property type="protein sequence ID" value="ENSSHBP00005021425.1"/>
    <property type="gene ID" value="ENSSHBG00005018138.1"/>
</dbReference>
<dbReference type="GO" id="GO:0000132">
    <property type="term" value="P:establishment of mitotic spindle orientation"/>
    <property type="evidence" value="ECO:0007669"/>
    <property type="project" value="TreeGrafter"/>
</dbReference>
<dbReference type="FunFam" id="1.25.40.10:FF:000043">
    <property type="entry name" value="G-protein-signaling modulator 2 isoform X1"/>
    <property type="match status" value="1"/>
</dbReference>
<keyword evidence="5" id="KW-0963">Cytoplasm</keyword>